<evidence type="ECO:0000313" key="3">
    <source>
        <dbReference type="EMBL" id="MBB6565179.1"/>
    </source>
</evidence>
<dbReference type="PROSITE" id="PS50937">
    <property type="entry name" value="HTH_MERR_2"/>
    <property type="match status" value="1"/>
</dbReference>
<evidence type="ECO:0000313" key="6">
    <source>
        <dbReference type="Proteomes" id="UP000553957"/>
    </source>
</evidence>
<dbReference type="InterPro" id="IPR047057">
    <property type="entry name" value="MerR_fam"/>
</dbReference>
<name>A0A7Y4P0V3_9ACTN</name>
<dbReference type="InterPro" id="IPR009061">
    <property type="entry name" value="DNA-bd_dom_put_sf"/>
</dbReference>
<reference evidence="4 5" key="1">
    <citation type="submission" date="2020-05" db="EMBL/GenBank/DDBJ databases">
        <title>Genome sequence of Kribbella sandramycini ATCC 39419.</title>
        <authorList>
            <person name="Maclea K.S."/>
            <person name="Fair J.L."/>
        </authorList>
    </citation>
    <scope>NUCLEOTIDE SEQUENCE [LARGE SCALE GENOMIC DNA]</scope>
    <source>
        <strain evidence="4 5">ATCC 39419</strain>
    </source>
</reference>
<evidence type="ECO:0000313" key="4">
    <source>
        <dbReference type="EMBL" id="NOL41449.1"/>
    </source>
</evidence>
<dbReference type="PRINTS" id="PR00040">
    <property type="entry name" value="HTHMERR"/>
</dbReference>
<dbReference type="SUPFAM" id="SSF46955">
    <property type="entry name" value="Putative DNA-binding domain"/>
    <property type="match status" value="1"/>
</dbReference>
<dbReference type="GO" id="GO:0003677">
    <property type="term" value="F:DNA binding"/>
    <property type="evidence" value="ECO:0007669"/>
    <property type="project" value="UniProtKB-KW"/>
</dbReference>
<dbReference type="Pfam" id="PF13411">
    <property type="entry name" value="MerR_1"/>
    <property type="match status" value="1"/>
</dbReference>
<dbReference type="InterPro" id="IPR000551">
    <property type="entry name" value="MerR-type_HTH_dom"/>
</dbReference>
<dbReference type="Gene3D" id="1.10.1660.10">
    <property type="match status" value="1"/>
</dbReference>
<dbReference type="RefSeq" id="WP_171673958.1">
    <property type="nucleotide sequence ID" value="NZ_BAAAGT010000001.1"/>
</dbReference>
<dbReference type="SMART" id="SM00422">
    <property type="entry name" value="HTH_MERR"/>
    <property type="match status" value="1"/>
</dbReference>
<reference evidence="3 6" key="2">
    <citation type="submission" date="2020-08" db="EMBL/GenBank/DDBJ databases">
        <title>Sequencing the genomes of 1000 actinobacteria strains.</title>
        <authorList>
            <person name="Klenk H.-P."/>
        </authorList>
    </citation>
    <scope>NUCLEOTIDE SEQUENCE [LARGE SCALE GENOMIC DNA]</scope>
    <source>
        <strain evidence="3 6">DSM 15626</strain>
    </source>
</reference>
<dbReference type="PANTHER" id="PTHR30204:SF93">
    <property type="entry name" value="HTH MERR-TYPE DOMAIN-CONTAINING PROTEIN"/>
    <property type="match status" value="1"/>
</dbReference>
<evidence type="ECO:0000313" key="5">
    <source>
        <dbReference type="Proteomes" id="UP000534306"/>
    </source>
</evidence>
<dbReference type="EMBL" id="JACHKF010000001">
    <property type="protein sequence ID" value="MBB6565179.1"/>
    <property type="molecule type" value="Genomic_DNA"/>
</dbReference>
<gene>
    <name evidence="3" type="ORF">HNR71_000816</name>
    <name evidence="4" type="ORF">HPO96_14470</name>
</gene>
<protein>
    <submittedName>
        <fullName evidence="3">DNA-binding transcriptional MerR regulator</fullName>
    </submittedName>
    <submittedName>
        <fullName evidence="4">MerR family transcriptional regulator</fullName>
    </submittedName>
</protein>
<evidence type="ECO:0000256" key="1">
    <source>
        <dbReference type="ARBA" id="ARBA00023125"/>
    </source>
</evidence>
<dbReference type="Proteomes" id="UP000553957">
    <property type="component" value="Unassembled WGS sequence"/>
</dbReference>
<dbReference type="EMBL" id="JABJRC010000003">
    <property type="protein sequence ID" value="NOL41449.1"/>
    <property type="molecule type" value="Genomic_DNA"/>
</dbReference>
<dbReference type="GO" id="GO:0003700">
    <property type="term" value="F:DNA-binding transcription factor activity"/>
    <property type="evidence" value="ECO:0007669"/>
    <property type="project" value="InterPro"/>
</dbReference>
<keyword evidence="5" id="KW-1185">Reference proteome</keyword>
<sequence length="237" mass="26620">MAWSTRQVAELAGTTVKAVRHYHKLGLLAEPERTANGYKQYGVAELTRLLRIRRLTELGLSLPQIAQLGDTTEHPAQILRELDAELAAGIDRLQRLRAELAPILEHGWPTDLPAEWAPLISEMSANDRALLVVQARLLDAEGLKTWQRFLAEYVEDPAVGEFDRLAPDADEPTRADLVDRLSEHFATIRTEFPELQESRTTAPGGPGHVGRTIDLAMNDLYNPAQLDVLQRIRNRRK</sequence>
<comment type="caution">
    <text evidence="4">The sequence shown here is derived from an EMBL/GenBank/DDBJ whole genome shotgun (WGS) entry which is preliminary data.</text>
</comment>
<dbReference type="Proteomes" id="UP000534306">
    <property type="component" value="Unassembled WGS sequence"/>
</dbReference>
<feature type="domain" description="HTH merR-type" evidence="2">
    <location>
        <begin position="2"/>
        <end position="71"/>
    </location>
</feature>
<accession>A0A7Y4P0V3</accession>
<keyword evidence="1 3" id="KW-0238">DNA-binding</keyword>
<evidence type="ECO:0000259" key="2">
    <source>
        <dbReference type="PROSITE" id="PS50937"/>
    </source>
</evidence>
<dbReference type="PANTHER" id="PTHR30204">
    <property type="entry name" value="REDOX-CYCLING DRUG-SENSING TRANSCRIPTIONAL ACTIVATOR SOXR"/>
    <property type="match status" value="1"/>
</dbReference>
<proteinExistence type="predicted"/>
<organism evidence="4 5">
    <name type="scientific">Kribbella sandramycini</name>
    <dbReference type="NCBI Taxonomy" id="60450"/>
    <lineage>
        <taxon>Bacteria</taxon>
        <taxon>Bacillati</taxon>
        <taxon>Actinomycetota</taxon>
        <taxon>Actinomycetes</taxon>
        <taxon>Propionibacteriales</taxon>
        <taxon>Kribbellaceae</taxon>
        <taxon>Kribbella</taxon>
    </lineage>
</organism>
<dbReference type="AlphaFoldDB" id="A0A7Y4P0V3"/>